<dbReference type="InterPro" id="IPR047967">
    <property type="entry name" value="PolX_PHP"/>
</dbReference>
<dbReference type="InterPro" id="IPR029398">
    <property type="entry name" value="PolB_thumb"/>
</dbReference>
<evidence type="ECO:0000256" key="2">
    <source>
        <dbReference type="ARBA" id="ARBA00022695"/>
    </source>
</evidence>
<keyword evidence="5" id="KW-0269">Exonuclease</keyword>
<keyword evidence="2" id="KW-0548">Nucleotidyltransferase</keyword>
<dbReference type="PANTHER" id="PTHR36928">
    <property type="entry name" value="PHOSPHATASE YCDX-RELATED"/>
    <property type="match status" value="1"/>
</dbReference>
<dbReference type="SUPFAM" id="SSF81301">
    <property type="entry name" value="Nucleotidyltransferase"/>
    <property type="match status" value="1"/>
</dbReference>
<dbReference type="InterPro" id="IPR043519">
    <property type="entry name" value="NT_sf"/>
</dbReference>
<dbReference type="SUPFAM" id="SSF89550">
    <property type="entry name" value="PHP domain-like"/>
    <property type="match status" value="1"/>
</dbReference>
<dbReference type="Gene3D" id="1.10.150.20">
    <property type="entry name" value="5' to 3' exonuclease, C-terminal subdomain"/>
    <property type="match status" value="1"/>
</dbReference>
<dbReference type="InterPro" id="IPR027421">
    <property type="entry name" value="DNA_pol_lamdba_lyase_dom_sf"/>
</dbReference>
<dbReference type="Gene3D" id="3.30.210.10">
    <property type="entry name" value="DNA polymerase, thumb domain"/>
    <property type="match status" value="1"/>
</dbReference>
<evidence type="ECO:0000313" key="5">
    <source>
        <dbReference type="EMBL" id="BDP42548.1"/>
    </source>
</evidence>
<dbReference type="Gene3D" id="1.10.150.110">
    <property type="entry name" value="DNA polymerase beta, N-terminal domain-like"/>
    <property type="match status" value="1"/>
</dbReference>
<dbReference type="Proteomes" id="UP001064971">
    <property type="component" value="Chromosome"/>
</dbReference>
<dbReference type="EMBL" id="AP026560">
    <property type="protein sequence ID" value="BDP42548.1"/>
    <property type="molecule type" value="Genomic_DNA"/>
</dbReference>
<evidence type="ECO:0000259" key="3">
    <source>
        <dbReference type="SMART" id="SM00481"/>
    </source>
</evidence>
<dbReference type="InterPro" id="IPR003141">
    <property type="entry name" value="Pol/His_phosphatase_N"/>
</dbReference>
<sequence length="566" mass="60889">MADLSRKDLTGVLKTTADLLDLLGQEVFRANAYRGAARSLEALDTDPAELVASGFAGVPKVGRSIAAELVTYAETGLFEPLEDAASQVPPGVLGLFRVRGLGPKKIRLLWDAGVDSLETLREAARDGRVAGLKGFGAKSAATILEAVEFALAAQERQHLSTGLDVSLGLARGLADLDARVAGDARRGLDTVRAARVTVTGTAEEIAPRLAGVVEGLTPVEPKPLLAGRVDGVPVEIAYGPAEVRGALDLMMGGSTEYREGLRAEARARGFDLSGRGLKRDGVILPTPTEEDVARELGLPLRPAEYREPEHDGLWETLPPPGELVTEADLRGMLHTHSVWSDGAATVREMVGEAVHLGHAFLGTGDHSRAAHYANGMSIERLRAHIREVRELQRAGLPVIAGSEVDILEDGSLDYPDEELAGLDYVVASVHSLFTLDRERQTERLINAASHPLVTILGHPTGRLELRRPGYALDLDAVLAACEANGTVVEINANAYRLDLDWRVALRWRDRLTFAINTDAHVLSGLTDTRFGVLVARKAGLTPQRVVNTLGQEEFLEFVRRQRAGRG</sequence>
<evidence type="ECO:0000256" key="1">
    <source>
        <dbReference type="ARBA" id="ARBA00022679"/>
    </source>
</evidence>
<dbReference type="Pfam" id="PF14520">
    <property type="entry name" value="HHH_5"/>
    <property type="match status" value="1"/>
</dbReference>
<dbReference type="Pfam" id="PF02811">
    <property type="entry name" value="PHP"/>
    <property type="match status" value="1"/>
</dbReference>
<evidence type="ECO:0000259" key="4">
    <source>
        <dbReference type="SMART" id="SM00483"/>
    </source>
</evidence>
<dbReference type="Gene3D" id="3.20.20.140">
    <property type="entry name" value="Metal-dependent hydrolases"/>
    <property type="match status" value="1"/>
</dbReference>
<proteinExistence type="predicted"/>
<dbReference type="GO" id="GO:0004527">
    <property type="term" value="F:exonuclease activity"/>
    <property type="evidence" value="ECO:0007669"/>
    <property type="project" value="UniProtKB-KW"/>
</dbReference>
<dbReference type="InterPro" id="IPR004013">
    <property type="entry name" value="PHP_dom"/>
</dbReference>
<keyword evidence="1" id="KW-0808">Transferase</keyword>
<dbReference type="InterPro" id="IPR037160">
    <property type="entry name" value="DNA_Pol_thumb_sf"/>
</dbReference>
<dbReference type="RefSeq" id="WP_264775240.1">
    <property type="nucleotide sequence ID" value="NZ_AP026560.1"/>
</dbReference>
<dbReference type="SUPFAM" id="SSF47802">
    <property type="entry name" value="DNA polymerase beta, N-terminal domain-like"/>
    <property type="match status" value="1"/>
</dbReference>
<dbReference type="Pfam" id="PF14716">
    <property type="entry name" value="HHH_8"/>
    <property type="match status" value="1"/>
</dbReference>
<dbReference type="PANTHER" id="PTHR36928:SF1">
    <property type="entry name" value="PHOSPHATASE YCDX-RELATED"/>
    <property type="match status" value="1"/>
</dbReference>
<keyword evidence="6" id="KW-1185">Reference proteome</keyword>
<keyword evidence="5" id="KW-0540">Nuclease</keyword>
<dbReference type="InterPro" id="IPR010996">
    <property type="entry name" value="HHH_MUS81"/>
</dbReference>
<gene>
    <name evidence="5" type="ORF">DAETH_25170</name>
</gene>
<dbReference type="InterPro" id="IPR022311">
    <property type="entry name" value="PolX-like"/>
</dbReference>
<feature type="domain" description="Polymerase/histidinol phosphatase N-terminal" evidence="3">
    <location>
        <begin position="331"/>
        <end position="408"/>
    </location>
</feature>
<dbReference type="SUPFAM" id="SSF158702">
    <property type="entry name" value="Sec63 N-terminal domain-like"/>
    <property type="match status" value="1"/>
</dbReference>
<dbReference type="CDD" id="cd07436">
    <property type="entry name" value="PHP_PolX"/>
    <property type="match status" value="1"/>
</dbReference>
<keyword evidence="5" id="KW-0378">Hydrolase</keyword>
<dbReference type="Gene3D" id="3.30.460.10">
    <property type="entry name" value="Beta Polymerase, domain 2"/>
    <property type="match status" value="1"/>
</dbReference>
<reference evidence="5" key="1">
    <citation type="submission" date="2022-07" db="EMBL/GenBank/DDBJ databases">
        <title>Complete Genome Sequence of the Radioresistant Bacterium Deinococcus aetherius ST0316, Isolated from the Air Dust collected in Lower Stratosphere above Japan.</title>
        <authorList>
            <person name="Satoh K."/>
            <person name="Hagiwara K."/>
            <person name="Katsumata K."/>
            <person name="Kubo A."/>
            <person name="Yokobori S."/>
            <person name="Yamagishi A."/>
            <person name="Oono Y."/>
            <person name="Narumi I."/>
        </authorList>
    </citation>
    <scope>NUCLEOTIDE SEQUENCE</scope>
    <source>
        <strain evidence="5">ST0316</strain>
    </source>
</reference>
<dbReference type="PIRSF" id="PIRSF005047">
    <property type="entry name" value="UCP005047_YshC"/>
    <property type="match status" value="1"/>
</dbReference>
<dbReference type="SMART" id="SM00481">
    <property type="entry name" value="POLIIIAc"/>
    <property type="match status" value="1"/>
</dbReference>
<accession>A0ABN6RKK5</accession>
<dbReference type="InterPro" id="IPR050243">
    <property type="entry name" value="PHP_phosphatase"/>
</dbReference>
<protein>
    <submittedName>
        <fullName evidence="5">DNA polymerase/3'-5' exonuclease PolX</fullName>
    </submittedName>
</protein>
<evidence type="ECO:0000313" key="6">
    <source>
        <dbReference type="Proteomes" id="UP001064971"/>
    </source>
</evidence>
<name>A0ABN6RKK5_9DEIO</name>
<dbReference type="Pfam" id="PF14791">
    <property type="entry name" value="DNA_pol_B_thumb"/>
    <property type="match status" value="1"/>
</dbReference>
<dbReference type="InterPro" id="IPR016195">
    <property type="entry name" value="Pol/histidinol_Pase-like"/>
</dbReference>
<organism evidence="5 6">
    <name type="scientific">Deinococcus aetherius</name>
    <dbReference type="NCBI Taxonomy" id="200252"/>
    <lineage>
        <taxon>Bacteria</taxon>
        <taxon>Thermotogati</taxon>
        <taxon>Deinococcota</taxon>
        <taxon>Deinococci</taxon>
        <taxon>Deinococcales</taxon>
        <taxon>Deinococcaceae</taxon>
        <taxon>Deinococcus</taxon>
    </lineage>
</organism>
<feature type="domain" description="DNA-directed DNA polymerase X" evidence="4">
    <location>
        <begin position="3"/>
        <end position="307"/>
    </location>
</feature>
<dbReference type="InterPro" id="IPR002054">
    <property type="entry name" value="DNA-dir_DNA_pol_X"/>
</dbReference>
<dbReference type="SMART" id="SM00483">
    <property type="entry name" value="POLXc"/>
    <property type="match status" value="1"/>
</dbReference>